<dbReference type="WBParaSite" id="Pan_g18401.t1">
    <property type="protein sequence ID" value="Pan_g18401.t1"/>
    <property type="gene ID" value="Pan_g18401"/>
</dbReference>
<reference evidence="3" key="2">
    <citation type="submission" date="2020-10" db="UniProtKB">
        <authorList>
            <consortium name="WormBaseParasite"/>
        </authorList>
    </citation>
    <scope>IDENTIFICATION</scope>
</reference>
<dbReference type="AlphaFoldDB" id="A0A7E4V9U3"/>
<feature type="region of interest" description="Disordered" evidence="1">
    <location>
        <begin position="314"/>
        <end position="369"/>
    </location>
</feature>
<feature type="compositionally biased region" description="Polar residues" evidence="1">
    <location>
        <begin position="360"/>
        <end position="369"/>
    </location>
</feature>
<organism evidence="2 3">
    <name type="scientific">Panagrellus redivivus</name>
    <name type="common">Microworm</name>
    <dbReference type="NCBI Taxonomy" id="6233"/>
    <lineage>
        <taxon>Eukaryota</taxon>
        <taxon>Metazoa</taxon>
        <taxon>Ecdysozoa</taxon>
        <taxon>Nematoda</taxon>
        <taxon>Chromadorea</taxon>
        <taxon>Rhabditida</taxon>
        <taxon>Tylenchina</taxon>
        <taxon>Panagrolaimomorpha</taxon>
        <taxon>Panagrolaimoidea</taxon>
        <taxon>Panagrolaimidae</taxon>
        <taxon>Panagrellus</taxon>
    </lineage>
</organism>
<feature type="region of interest" description="Disordered" evidence="1">
    <location>
        <begin position="1"/>
        <end position="24"/>
    </location>
</feature>
<evidence type="ECO:0000256" key="1">
    <source>
        <dbReference type="SAM" id="MobiDB-lite"/>
    </source>
</evidence>
<feature type="region of interest" description="Disordered" evidence="1">
    <location>
        <begin position="128"/>
        <end position="202"/>
    </location>
</feature>
<protein>
    <submittedName>
        <fullName evidence="3">Ski_Sno domain-containing protein</fullName>
    </submittedName>
</protein>
<feature type="compositionally biased region" description="Basic and acidic residues" evidence="1">
    <location>
        <begin position="168"/>
        <end position="193"/>
    </location>
</feature>
<name>A0A7E4V9U3_PANRE</name>
<keyword evidence="2" id="KW-1185">Reference proteome</keyword>
<reference evidence="2" key="1">
    <citation type="journal article" date="2013" name="Genetics">
        <title>The draft genome and transcriptome of Panagrellus redivivus are shaped by the harsh demands of a free-living lifestyle.</title>
        <authorList>
            <person name="Srinivasan J."/>
            <person name="Dillman A.R."/>
            <person name="Macchietto M.G."/>
            <person name="Heikkinen L."/>
            <person name="Lakso M."/>
            <person name="Fracchia K.M."/>
            <person name="Antoshechkin I."/>
            <person name="Mortazavi A."/>
            <person name="Wong G."/>
            <person name="Sternberg P.W."/>
        </authorList>
    </citation>
    <scope>NUCLEOTIDE SEQUENCE [LARGE SCALE GENOMIC DNA]</scope>
    <source>
        <strain evidence="2">MT8872</strain>
    </source>
</reference>
<evidence type="ECO:0000313" key="3">
    <source>
        <dbReference type="WBParaSite" id="Pan_g18401.t1"/>
    </source>
</evidence>
<sequence>MASSRGRARLAERPQRRFVFGSSTPRELTHLSSVPAVLRAIDPQSQQEIAKRSPSMATSLLLFEEKPKCDLGRYVREAHHPPLVRNDSTNSKPFAFGSSTPREFSHLNKVQKALRVYDAKIVVKSDHPARSSSFANAYRKPRSISTQVRPKPQPAKIEDDVSSEPDIVQDRWYDNYPDKSKSQQFDDNKDMSDPSRTSTAEENVIPSERAVDMATEASAPMKVIKPTDHGISREPVVTVPVVPHDDSNPVLIEDNNVFELAHEAHSTASVVPLGELSDLGGSQTLSSPHRIENVIDEVLEKAESVAGDSNTQILILADEPPESNVHTLDDNPIEEERHSQTFSDESPRPASDGDIEDNNKNFPDSENPL</sequence>
<evidence type="ECO:0000313" key="2">
    <source>
        <dbReference type="Proteomes" id="UP000492821"/>
    </source>
</evidence>
<proteinExistence type="predicted"/>
<dbReference type="Proteomes" id="UP000492821">
    <property type="component" value="Unassembled WGS sequence"/>
</dbReference>
<accession>A0A7E4V9U3</accession>